<name>A0A1M6TF50_PARC5</name>
<keyword evidence="9" id="KW-1185">Reference proteome</keyword>
<evidence type="ECO:0000313" key="9">
    <source>
        <dbReference type="Proteomes" id="UP000184465"/>
    </source>
</evidence>
<comment type="subcellular location">
    <subcellularLocation>
        <location evidence="1">Membrane</location>
        <topology evidence="1">Multi-pass membrane protein</topology>
    </subcellularLocation>
</comment>
<dbReference type="PANTHER" id="PTHR31272:SF4">
    <property type="entry name" value="CYTOCHROME C-TYPE BIOGENESIS PROTEIN HI_1454-RELATED"/>
    <property type="match status" value="1"/>
</dbReference>
<organism evidence="8 9">
    <name type="scientific">Paramaledivibacter caminithermalis (strain DSM 15212 / CIP 107654 / DViRD3)</name>
    <name type="common">Clostridium caminithermale</name>
    <dbReference type="NCBI Taxonomy" id="1121301"/>
    <lineage>
        <taxon>Bacteria</taxon>
        <taxon>Bacillati</taxon>
        <taxon>Bacillota</taxon>
        <taxon>Clostridia</taxon>
        <taxon>Peptostreptococcales</taxon>
        <taxon>Caminicellaceae</taxon>
        <taxon>Paramaledivibacter</taxon>
    </lineage>
</organism>
<dbReference type="STRING" id="1121301.SAMN02745912_03665"/>
<dbReference type="Pfam" id="PF02683">
    <property type="entry name" value="DsbD_TM"/>
    <property type="match status" value="1"/>
</dbReference>
<dbReference type="RefSeq" id="WP_073153401.1">
    <property type="nucleotide sequence ID" value="NZ_FRAG01000089.1"/>
</dbReference>
<feature type="transmembrane region" description="Helical" evidence="6">
    <location>
        <begin position="86"/>
        <end position="106"/>
    </location>
</feature>
<gene>
    <name evidence="8" type="ORF">SAMN02745912_03665</name>
</gene>
<evidence type="ECO:0000256" key="5">
    <source>
        <dbReference type="ARBA" id="ARBA00023136"/>
    </source>
</evidence>
<keyword evidence="3 6" id="KW-0812">Transmembrane</keyword>
<dbReference type="GO" id="GO:0017004">
    <property type="term" value="P:cytochrome complex assembly"/>
    <property type="evidence" value="ECO:0007669"/>
    <property type="project" value="InterPro"/>
</dbReference>
<keyword evidence="5 6" id="KW-0472">Membrane</keyword>
<evidence type="ECO:0000256" key="6">
    <source>
        <dbReference type="SAM" id="Phobius"/>
    </source>
</evidence>
<feature type="transmembrane region" description="Helical" evidence="6">
    <location>
        <begin position="165"/>
        <end position="187"/>
    </location>
</feature>
<comment type="similarity">
    <text evidence="2">Belongs to the DsbD family.</text>
</comment>
<dbReference type="EMBL" id="FRAG01000089">
    <property type="protein sequence ID" value="SHK55466.1"/>
    <property type="molecule type" value="Genomic_DNA"/>
</dbReference>
<feature type="transmembrane region" description="Helical" evidence="6">
    <location>
        <begin position="6"/>
        <end position="34"/>
    </location>
</feature>
<evidence type="ECO:0000256" key="4">
    <source>
        <dbReference type="ARBA" id="ARBA00022989"/>
    </source>
</evidence>
<feature type="transmembrane region" description="Helical" evidence="6">
    <location>
        <begin position="199"/>
        <end position="220"/>
    </location>
</feature>
<accession>A0A1M6TF50</accession>
<dbReference type="AlphaFoldDB" id="A0A1M6TF50"/>
<protein>
    <submittedName>
        <fullName evidence="8">Cytochrome c-type biogenesis protein</fullName>
    </submittedName>
</protein>
<evidence type="ECO:0000256" key="3">
    <source>
        <dbReference type="ARBA" id="ARBA00022692"/>
    </source>
</evidence>
<evidence type="ECO:0000259" key="7">
    <source>
        <dbReference type="Pfam" id="PF02683"/>
    </source>
</evidence>
<sequence>MTLGNVSIPIAFVAGFLSFFSPCILPLIPVYIMYITGISIESELEKRRLYALKRTIGFIIGFTIIFMIMGTSASLIGKIFVKNKVIFSKISGILIIVFGLKMIGIIKLEFLNREKRITRPKRITNWFSSILMGMAFAAGWTPCFGPVLASILIYAGGSSTVSKGIYLLLTYSLGMAIPFILTALFINVFSKFLNRGKKIIVYIPKIAGFIMIIFGILVFLNKVVDISRLLIN</sequence>
<evidence type="ECO:0000256" key="2">
    <source>
        <dbReference type="ARBA" id="ARBA00006143"/>
    </source>
</evidence>
<feature type="transmembrane region" description="Helical" evidence="6">
    <location>
        <begin position="55"/>
        <end position="80"/>
    </location>
</feature>
<dbReference type="Proteomes" id="UP000184465">
    <property type="component" value="Unassembled WGS sequence"/>
</dbReference>
<keyword evidence="4 6" id="KW-1133">Transmembrane helix</keyword>
<feature type="domain" description="Cytochrome C biogenesis protein transmembrane" evidence="7">
    <location>
        <begin position="8"/>
        <end position="217"/>
    </location>
</feature>
<dbReference type="OrthoDB" id="9809733at2"/>
<evidence type="ECO:0000256" key="1">
    <source>
        <dbReference type="ARBA" id="ARBA00004141"/>
    </source>
</evidence>
<reference evidence="8 9" key="1">
    <citation type="submission" date="2016-11" db="EMBL/GenBank/DDBJ databases">
        <authorList>
            <person name="Jaros S."/>
            <person name="Januszkiewicz K."/>
            <person name="Wedrychowicz H."/>
        </authorList>
    </citation>
    <scope>NUCLEOTIDE SEQUENCE [LARGE SCALE GENOMIC DNA]</scope>
    <source>
        <strain evidence="8 9">DSM 15212</strain>
    </source>
</reference>
<evidence type="ECO:0000313" key="8">
    <source>
        <dbReference type="EMBL" id="SHK55466.1"/>
    </source>
</evidence>
<proteinExistence type="inferred from homology"/>
<dbReference type="InterPro" id="IPR003834">
    <property type="entry name" value="Cyt_c_assmbl_TM_dom"/>
</dbReference>
<dbReference type="InterPro" id="IPR051790">
    <property type="entry name" value="Cytochrome_c-biogenesis_DsbD"/>
</dbReference>
<dbReference type="PANTHER" id="PTHR31272">
    <property type="entry name" value="CYTOCHROME C-TYPE BIOGENESIS PROTEIN HI_1454-RELATED"/>
    <property type="match status" value="1"/>
</dbReference>
<dbReference type="GO" id="GO:0016020">
    <property type="term" value="C:membrane"/>
    <property type="evidence" value="ECO:0007669"/>
    <property type="project" value="UniProtKB-SubCell"/>
</dbReference>
<feature type="transmembrane region" description="Helical" evidence="6">
    <location>
        <begin position="126"/>
        <end position="153"/>
    </location>
</feature>